<proteinExistence type="predicted"/>
<evidence type="ECO:0000256" key="1">
    <source>
        <dbReference type="SAM" id="MobiDB-lite"/>
    </source>
</evidence>
<accession>A0ABN9ECL5</accession>
<name>A0ABN9ECL5_9NEOB</name>
<evidence type="ECO:0000313" key="2">
    <source>
        <dbReference type="EMBL" id="CAI9582625.1"/>
    </source>
</evidence>
<comment type="caution">
    <text evidence="2">The sequence shown here is derived from an EMBL/GenBank/DDBJ whole genome shotgun (WGS) entry which is preliminary data.</text>
</comment>
<feature type="region of interest" description="Disordered" evidence="1">
    <location>
        <begin position="1"/>
        <end position="41"/>
    </location>
</feature>
<organism evidence="2 3">
    <name type="scientific">Staurois parvus</name>
    <dbReference type="NCBI Taxonomy" id="386267"/>
    <lineage>
        <taxon>Eukaryota</taxon>
        <taxon>Metazoa</taxon>
        <taxon>Chordata</taxon>
        <taxon>Craniata</taxon>
        <taxon>Vertebrata</taxon>
        <taxon>Euteleostomi</taxon>
        <taxon>Amphibia</taxon>
        <taxon>Batrachia</taxon>
        <taxon>Anura</taxon>
        <taxon>Neobatrachia</taxon>
        <taxon>Ranoidea</taxon>
        <taxon>Ranidae</taxon>
        <taxon>Staurois</taxon>
    </lineage>
</organism>
<feature type="compositionally biased region" description="Basic and acidic residues" evidence="1">
    <location>
        <begin position="1"/>
        <end position="11"/>
    </location>
</feature>
<reference evidence="2" key="1">
    <citation type="submission" date="2023-05" db="EMBL/GenBank/DDBJ databases">
        <authorList>
            <person name="Stuckert A."/>
        </authorList>
    </citation>
    <scope>NUCLEOTIDE SEQUENCE</scope>
</reference>
<gene>
    <name evidence="2" type="ORF">SPARVUS_LOCUS9689597</name>
</gene>
<dbReference type="Proteomes" id="UP001162483">
    <property type="component" value="Unassembled WGS sequence"/>
</dbReference>
<keyword evidence="3" id="KW-1185">Reference proteome</keyword>
<feature type="non-terminal residue" evidence="2">
    <location>
        <position position="92"/>
    </location>
</feature>
<sequence>MNAEQAERNDNMEESCGDPVPVLNFSDADAPPNNGDDIFVPLNDHHEAEDENMEPAEHIERQQIQTEERGYVLRQRQVKEIPITNNKVEYLY</sequence>
<dbReference type="EMBL" id="CATNWA010015379">
    <property type="protein sequence ID" value="CAI9582625.1"/>
    <property type="molecule type" value="Genomic_DNA"/>
</dbReference>
<evidence type="ECO:0000313" key="3">
    <source>
        <dbReference type="Proteomes" id="UP001162483"/>
    </source>
</evidence>
<protein>
    <submittedName>
        <fullName evidence="2">Uncharacterized protein</fullName>
    </submittedName>
</protein>